<evidence type="ECO:0000256" key="4">
    <source>
        <dbReference type="SAM" id="MobiDB-lite"/>
    </source>
</evidence>
<dbReference type="InterPro" id="IPR021923">
    <property type="entry name" value="DUF3536"/>
</dbReference>
<keyword evidence="2 3" id="KW-0119">Carbohydrate metabolism</keyword>
<dbReference type="Gene3D" id="3.20.110.10">
    <property type="entry name" value="Glycoside hydrolase 38, N terminal domain"/>
    <property type="match status" value="1"/>
</dbReference>
<organism evidence="6 7">
    <name type="scientific">Phormidesmis priestleyi</name>
    <dbReference type="NCBI Taxonomy" id="268141"/>
    <lineage>
        <taxon>Bacteria</taxon>
        <taxon>Bacillati</taxon>
        <taxon>Cyanobacteriota</taxon>
        <taxon>Cyanophyceae</taxon>
        <taxon>Leptolyngbyales</taxon>
        <taxon>Leptolyngbyaceae</taxon>
        <taxon>Phormidesmis</taxon>
    </lineage>
</organism>
<dbReference type="Pfam" id="PF03065">
    <property type="entry name" value="Glyco_hydro_57"/>
    <property type="match status" value="1"/>
</dbReference>
<gene>
    <name evidence="6" type="ORF">DCF15_01200</name>
</gene>
<dbReference type="InterPro" id="IPR027291">
    <property type="entry name" value="Glyco_hydro_38_N_sf"/>
</dbReference>
<evidence type="ECO:0000256" key="2">
    <source>
        <dbReference type="ARBA" id="ARBA00023277"/>
    </source>
</evidence>
<evidence type="ECO:0000256" key="1">
    <source>
        <dbReference type="ARBA" id="ARBA00006821"/>
    </source>
</evidence>
<dbReference type="InterPro" id="IPR004300">
    <property type="entry name" value="Glyco_hydro_57_N"/>
</dbReference>
<accession>A0A2W4XV62</accession>
<dbReference type="InterPro" id="IPR052046">
    <property type="entry name" value="GH57_Enzymes"/>
</dbReference>
<dbReference type="Proteomes" id="UP000249794">
    <property type="component" value="Unassembled WGS sequence"/>
</dbReference>
<sequence length="887" mass="100136">MVNPHSISAVETVNEPEKSVATGVHICVHGHFYQPPREHPSLDVVGRQPSAAPFHDWNERILHESYRPNAFARILSDQGEVVRIVNNYEYISFNIGPTLMSWLERHDLETYQRILEADRLSCLRHSGHGNAIAQVYNHIILPLANPRDQVTQVRWGIADFQKRFGRDPEGMWLAETAVDQRSLEVLISEGIQFIVLAPSQAQCCRRFGLADGFDDWQVVGSGEIDPTRPYRCFVPPLPNGRNYIDIFFYDGPISGDMGFDDILRSSQHFADRLSQAVRPWSGANPQSSGDQDWDQHKGDAGRSQLISVATDGETFGHHRSGAEKALAYALTYEFPARGWQVTSYAHYLSLCPPTWEVQLKPVTAWSCAHGVDRWQTDCGCGGGGGWQQQWRAPLRSALDWLRDRLSVLYETFGEPLLGDPWEARNDYIAVVGDRTLRSRDQFFAQHQTHPLTSHERIAALRLLEMQRHALLMYTSCGWFFDEISRPEGTQILRYAARAIELAEAVSGISLEAEFIGRLEQAPSNIDYFQTGAGVYLKQVQPSQVSLEQVVAHYAMGSLFNSYREQHQLYCYTINRQDYYQQPLGALTLAIGQVEIISEMTQESATLAFAVLHLGGWDFHCGIHSFLSRAAYHKAKSAVVDAFTSNSIAQSVLSITQYFSPTYTLQDLFAEERQQIMQQLNQETLQRLDQLYEQVYRENYGVLMAFHRDRIAVPQALQVAADITLSHRALEIIRTLEQDITEPEGDLLKITIGRVAELEGIAIEAHHFRAQLKLPGAQPVLERLIFQGLSQTLQSIQSEQRRSIADAVSAIDRLIAVGEKLAAPPALYRTQELYYQYLVKARAQTKDPIAVQATSQWRSLVNLGHALKIDVGAVWFLFAHEISDSLST</sequence>
<dbReference type="SUPFAM" id="SSF88713">
    <property type="entry name" value="Glycoside hydrolase/deacetylase"/>
    <property type="match status" value="1"/>
</dbReference>
<protein>
    <submittedName>
        <fullName evidence="6">Glycoside hydrolase</fullName>
    </submittedName>
</protein>
<dbReference type="CDD" id="cd10797">
    <property type="entry name" value="GH57N_APU_like_1"/>
    <property type="match status" value="1"/>
</dbReference>
<name>A0A2W4XV62_9CYAN</name>
<dbReference type="AlphaFoldDB" id="A0A2W4XV62"/>
<proteinExistence type="inferred from homology"/>
<evidence type="ECO:0000313" key="7">
    <source>
        <dbReference type="Proteomes" id="UP000249794"/>
    </source>
</evidence>
<dbReference type="PANTHER" id="PTHR36306">
    <property type="entry name" value="ALPHA-AMYLASE-RELATED-RELATED"/>
    <property type="match status" value="1"/>
</dbReference>
<dbReference type="Pfam" id="PF12055">
    <property type="entry name" value="DUF3536"/>
    <property type="match status" value="1"/>
</dbReference>
<dbReference type="GO" id="GO:0005975">
    <property type="term" value="P:carbohydrate metabolic process"/>
    <property type="evidence" value="ECO:0007669"/>
    <property type="project" value="InterPro"/>
</dbReference>
<comment type="caution">
    <text evidence="6">The sequence shown here is derived from an EMBL/GenBank/DDBJ whole genome shotgun (WGS) entry which is preliminary data.</text>
</comment>
<dbReference type="GO" id="GO:0016787">
    <property type="term" value="F:hydrolase activity"/>
    <property type="evidence" value="ECO:0007669"/>
    <property type="project" value="UniProtKB-KW"/>
</dbReference>
<evidence type="ECO:0000259" key="5">
    <source>
        <dbReference type="Pfam" id="PF03065"/>
    </source>
</evidence>
<comment type="similarity">
    <text evidence="1 3">Belongs to the glycosyl hydrolase 57 family.</text>
</comment>
<reference evidence="6 7" key="2">
    <citation type="submission" date="2018-06" db="EMBL/GenBank/DDBJ databases">
        <title>Metagenomic assembly of (sub)arctic Cyanobacteria and their associated microbiome from non-axenic cultures.</title>
        <authorList>
            <person name="Baurain D."/>
        </authorList>
    </citation>
    <scope>NUCLEOTIDE SEQUENCE [LARGE SCALE GENOMIC DNA]</scope>
    <source>
        <strain evidence="6">ULC027bin1</strain>
    </source>
</reference>
<evidence type="ECO:0000313" key="6">
    <source>
        <dbReference type="EMBL" id="PZO60844.1"/>
    </source>
</evidence>
<evidence type="ECO:0000256" key="3">
    <source>
        <dbReference type="RuleBase" id="RU361196"/>
    </source>
</evidence>
<reference evidence="7" key="1">
    <citation type="submission" date="2018-04" db="EMBL/GenBank/DDBJ databases">
        <authorList>
            <person name="Cornet L."/>
        </authorList>
    </citation>
    <scope>NUCLEOTIDE SEQUENCE [LARGE SCALE GENOMIC DNA]</scope>
</reference>
<feature type="domain" description="Glycoside hydrolase family 57 N-terminal" evidence="5">
    <location>
        <begin position="123"/>
        <end position="341"/>
    </location>
</feature>
<dbReference type="EMBL" id="QBMP01000005">
    <property type="protein sequence ID" value="PZO60844.1"/>
    <property type="molecule type" value="Genomic_DNA"/>
</dbReference>
<feature type="region of interest" description="Disordered" evidence="4">
    <location>
        <begin position="279"/>
        <end position="300"/>
    </location>
</feature>
<dbReference type="InterPro" id="IPR011330">
    <property type="entry name" value="Glyco_hydro/deAcase_b/a-brl"/>
</dbReference>
<dbReference type="PANTHER" id="PTHR36306:SF3">
    <property type="entry name" value="GLYCOSIDE HYDROLASE FAMILY 57"/>
    <property type="match status" value="1"/>
</dbReference>
<keyword evidence="6" id="KW-0378">Hydrolase</keyword>